<feature type="domain" description="Histone deacetylase" evidence="2">
    <location>
        <begin position="34"/>
        <end position="317"/>
    </location>
</feature>
<protein>
    <submittedName>
        <fullName evidence="3">Class II histone deacetylase</fullName>
    </submittedName>
</protein>
<proteinExistence type="inferred from homology"/>
<dbReference type="PANTHER" id="PTHR10625:SF31">
    <property type="entry name" value="HISTONE DEACETYLASE DOMAIN-CONTAINING PROTEIN"/>
    <property type="match status" value="1"/>
</dbReference>
<comment type="caution">
    <text evidence="3">The sequence shown here is derived from an EMBL/GenBank/DDBJ whole genome shotgun (WGS) entry which is preliminary data.</text>
</comment>
<keyword evidence="4" id="KW-1185">Reference proteome</keyword>
<organism evidence="3 4">
    <name type="scientific">Actinomycetospora flava</name>
    <dbReference type="NCBI Taxonomy" id="3129232"/>
    <lineage>
        <taxon>Bacteria</taxon>
        <taxon>Bacillati</taxon>
        <taxon>Actinomycetota</taxon>
        <taxon>Actinomycetes</taxon>
        <taxon>Pseudonocardiales</taxon>
        <taxon>Pseudonocardiaceae</taxon>
        <taxon>Actinomycetospora</taxon>
    </lineage>
</organism>
<sequence length="373" mass="40358">MTTGALWHEKYMWWDTRHASVFIPSGGWLEPDEHAENPRTKRRLKNLLDATGLSAQLQWLEPREATVEELCRVHDREYVDRMKALSDDNGGDAGELTPFAGGGFEIAALAAGGVIAAAEAVRDRVVDNAYAITRPPGHHAERDRGRGFCMFGNVAVAARHLQAAGLGRIAVVDWDVHHGNGTQQAFWEDPSVLTISLHQDGYYPHESGYADERGGGAGHGSNINVPLPPGTGTAGYEYAFDEVVVPALERFRPEFVFVASGFDSSALDPLGRQMLHSEGYRRLTRRMLDVAGSVAGGRLLGVHEGGYSAGYVPFCGLAVFEELSGIRTEADDPFLDFLSAMAGQDLAPHQKDVVDGLVPLVAEVPAPQPAPDH</sequence>
<evidence type="ECO:0000259" key="2">
    <source>
        <dbReference type="Pfam" id="PF00850"/>
    </source>
</evidence>
<name>A0ABU8M5V1_9PSEU</name>
<reference evidence="3 4" key="1">
    <citation type="submission" date="2024-03" db="EMBL/GenBank/DDBJ databases">
        <title>Actinomycetospora sp. OC33-EN07, a novel actinomycete isolated from wild orchid (Aerides multiflora).</title>
        <authorList>
            <person name="Suriyachadkun C."/>
        </authorList>
    </citation>
    <scope>NUCLEOTIDE SEQUENCE [LARGE SCALE GENOMIC DNA]</scope>
    <source>
        <strain evidence="3 4">OC33-EN07</strain>
    </source>
</reference>
<evidence type="ECO:0000313" key="4">
    <source>
        <dbReference type="Proteomes" id="UP001369736"/>
    </source>
</evidence>
<accession>A0ABU8M5V1</accession>
<dbReference type="PRINTS" id="PR01270">
    <property type="entry name" value="HDASUPER"/>
</dbReference>
<evidence type="ECO:0000256" key="1">
    <source>
        <dbReference type="ARBA" id="ARBA00005947"/>
    </source>
</evidence>
<evidence type="ECO:0000313" key="3">
    <source>
        <dbReference type="EMBL" id="MEJ2862258.1"/>
    </source>
</evidence>
<dbReference type="Proteomes" id="UP001369736">
    <property type="component" value="Unassembled WGS sequence"/>
</dbReference>
<dbReference type="PANTHER" id="PTHR10625">
    <property type="entry name" value="HISTONE DEACETYLASE HDAC1-RELATED"/>
    <property type="match status" value="1"/>
</dbReference>
<dbReference type="Pfam" id="PF00850">
    <property type="entry name" value="Hist_deacetyl"/>
    <property type="match status" value="1"/>
</dbReference>
<dbReference type="InterPro" id="IPR023801">
    <property type="entry name" value="His_deacetylse_dom"/>
</dbReference>
<dbReference type="InterPro" id="IPR023696">
    <property type="entry name" value="Ureohydrolase_dom_sf"/>
</dbReference>
<dbReference type="InterPro" id="IPR000286">
    <property type="entry name" value="HDACs"/>
</dbReference>
<dbReference type="EMBL" id="JBBEGM010000005">
    <property type="protein sequence ID" value="MEJ2862258.1"/>
    <property type="molecule type" value="Genomic_DNA"/>
</dbReference>
<dbReference type="RefSeq" id="WP_337703636.1">
    <property type="nucleotide sequence ID" value="NZ_JBBEGM010000005.1"/>
</dbReference>
<dbReference type="CDD" id="cd09996">
    <property type="entry name" value="HDAC_classII_1"/>
    <property type="match status" value="1"/>
</dbReference>
<dbReference type="Gene3D" id="3.40.800.20">
    <property type="entry name" value="Histone deacetylase domain"/>
    <property type="match status" value="1"/>
</dbReference>
<gene>
    <name evidence="3" type="ORF">WCD58_13890</name>
</gene>
<dbReference type="InterPro" id="IPR037138">
    <property type="entry name" value="His_deacetylse_dom_sf"/>
</dbReference>
<comment type="similarity">
    <text evidence="1">Belongs to the histone deacetylase family.</text>
</comment>
<dbReference type="SUPFAM" id="SSF52768">
    <property type="entry name" value="Arginase/deacetylase"/>
    <property type="match status" value="1"/>
</dbReference>